<dbReference type="EMBL" id="LECT01000054">
    <property type="protein sequence ID" value="KLU01302.1"/>
    <property type="molecule type" value="Genomic_DNA"/>
</dbReference>
<proteinExistence type="predicted"/>
<reference evidence="1" key="1">
    <citation type="submission" date="2015-05" db="EMBL/GenBank/DDBJ databases">
        <title>Permanent draft genome of Rhodopirellula islandicus K833.</title>
        <authorList>
            <person name="Kizina J."/>
            <person name="Richter M."/>
            <person name="Glockner F.O."/>
            <person name="Harder J."/>
        </authorList>
    </citation>
    <scope>NUCLEOTIDE SEQUENCE [LARGE SCALE GENOMIC DNA]</scope>
    <source>
        <strain evidence="1">K833</strain>
    </source>
</reference>
<dbReference type="Proteomes" id="UP000036367">
    <property type="component" value="Unassembled WGS sequence"/>
</dbReference>
<protein>
    <submittedName>
        <fullName evidence="1">Uncharacterized protein</fullName>
    </submittedName>
</protein>
<accession>A0A0J1B3F3</accession>
<keyword evidence="2" id="KW-1185">Reference proteome</keyword>
<comment type="caution">
    <text evidence="1">The sequence shown here is derived from an EMBL/GenBank/DDBJ whole genome shotgun (WGS) entry which is preliminary data.</text>
</comment>
<organism evidence="1 2">
    <name type="scientific">Rhodopirellula islandica</name>
    <dbReference type="NCBI Taxonomy" id="595434"/>
    <lineage>
        <taxon>Bacteria</taxon>
        <taxon>Pseudomonadati</taxon>
        <taxon>Planctomycetota</taxon>
        <taxon>Planctomycetia</taxon>
        <taxon>Pirellulales</taxon>
        <taxon>Pirellulaceae</taxon>
        <taxon>Rhodopirellula</taxon>
    </lineage>
</organism>
<sequence>MVIPVYSRFDSMGFGDEPAEGGVWCHPRARSARKMKAFQYFTLVWHLESEMQSLQRQFFLATKGAVLG</sequence>
<name>A0A0J1B3F3_RHOIS</name>
<dbReference type="AlphaFoldDB" id="A0A0J1B3F3"/>
<evidence type="ECO:0000313" key="2">
    <source>
        <dbReference type="Proteomes" id="UP000036367"/>
    </source>
</evidence>
<dbReference type="PATRIC" id="fig|595434.4.peg.6142"/>
<evidence type="ECO:0000313" key="1">
    <source>
        <dbReference type="EMBL" id="KLU01302.1"/>
    </source>
</evidence>
<gene>
    <name evidence="1" type="ORF">RISK_006458</name>
</gene>